<organism evidence="18 19">
    <name type="scientific">Candidatus Nitrospira inopinata</name>
    <dbReference type="NCBI Taxonomy" id="1715989"/>
    <lineage>
        <taxon>Bacteria</taxon>
        <taxon>Pseudomonadati</taxon>
        <taxon>Nitrospirota</taxon>
        <taxon>Nitrospiria</taxon>
        <taxon>Nitrospirales</taxon>
        <taxon>Nitrospiraceae</taxon>
        <taxon>Nitrospira</taxon>
    </lineage>
</organism>
<dbReference type="EMBL" id="LN885086">
    <property type="protein sequence ID" value="CUQ68134.1"/>
    <property type="molecule type" value="Genomic_DNA"/>
</dbReference>
<evidence type="ECO:0000256" key="13">
    <source>
        <dbReference type="ARBA" id="ARBA00048798"/>
    </source>
</evidence>
<dbReference type="RefSeq" id="WP_062487214.1">
    <property type="nucleotide sequence ID" value="NZ_LN885086.1"/>
</dbReference>
<evidence type="ECO:0000256" key="12">
    <source>
        <dbReference type="ARBA" id="ARBA00048212"/>
    </source>
</evidence>
<dbReference type="UniPathway" id="UPA00047">
    <property type="reaction ID" value="UER00058"/>
</dbReference>
<evidence type="ECO:0000256" key="6">
    <source>
        <dbReference type="ARBA" id="ARBA00009320"/>
    </source>
</evidence>
<keyword evidence="9 17" id="KW-0808">Transferase</keyword>
<comment type="pathway">
    <text evidence="3 17">Amino-acid biosynthesis; L-isoleucine biosynthesis; L-isoleucine from 2-oxobutanoate: step 4/4.</text>
</comment>
<protein>
    <recommendedName>
        <fullName evidence="17">Branched-chain-amino-acid aminotransferase</fullName>
        <shortName evidence="17">BCAT</shortName>
        <ecNumber evidence="17">2.6.1.42</ecNumber>
    </recommendedName>
</protein>
<dbReference type="InterPro" id="IPR036038">
    <property type="entry name" value="Aminotransferase-like"/>
</dbReference>
<dbReference type="CDD" id="cd01557">
    <property type="entry name" value="BCAT_beta_family"/>
    <property type="match status" value="1"/>
</dbReference>
<evidence type="ECO:0000256" key="16">
    <source>
        <dbReference type="RuleBase" id="RU004516"/>
    </source>
</evidence>
<comment type="cofactor">
    <cofactor evidence="1 16">
        <name>pyridoxal 5'-phosphate</name>
        <dbReference type="ChEBI" id="CHEBI:597326"/>
    </cofactor>
</comment>
<dbReference type="GO" id="GO:0009098">
    <property type="term" value="P:L-leucine biosynthetic process"/>
    <property type="evidence" value="ECO:0007669"/>
    <property type="project" value="UniProtKB-UniPathway"/>
</dbReference>
<accession>A0A0S4KZS2</accession>
<dbReference type="GO" id="GO:0009097">
    <property type="term" value="P:isoleucine biosynthetic process"/>
    <property type="evidence" value="ECO:0007669"/>
    <property type="project" value="UniProtKB-UniPathway"/>
</dbReference>
<dbReference type="PANTHER" id="PTHR42743:SF11">
    <property type="entry name" value="AMINODEOXYCHORISMATE LYASE"/>
    <property type="match status" value="1"/>
</dbReference>
<dbReference type="GO" id="GO:0052655">
    <property type="term" value="F:L-valine-2-oxoglutarate transaminase activity"/>
    <property type="evidence" value="ECO:0007669"/>
    <property type="project" value="RHEA"/>
</dbReference>
<dbReference type="InterPro" id="IPR005785">
    <property type="entry name" value="B_amino_transI"/>
</dbReference>
<keyword evidence="8 17" id="KW-0028">Amino-acid biosynthesis</keyword>
<dbReference type="GO" id="GO:0009099">
    <property type="term" value="P:L-valine biosynthetic process"/>
    <property type="evidence" value="ECO:0007669"/>
    <property type="project" value="UniProtKB-UniPathway"/>
</dbReference>
<comment type="pathway">
    <text evidence="5 17">Amino-acid biosynthesis; L-leucine biosynthesis; L-leucine from 3-methyl-2-oxobutanoate: step 4/4.</text>
</comment>
<dbReference type="STRING" id="1715989.NITINOP_3162"/>
<dbReference type="NCBIfam" id="NF005146">
    <property type="entry name" value="PRK06606.1"/>
    <property type="match status" value="1"/>
</dbReference>
<sequence length="304" mass="33894">MLEPSEKIWMDGKFVPWDQANTHVLTHSLHYGLAAFEGIRCYKGRAGSAIFRLQEHVDRLFDSAHIGMMTIPYDRKQIADAILETVRVNRLEACYIRPLVYIGYGAMGVHPGDNPIRVAIAAWKWGAYLGEDALTNGIRACVSSFTRHHVNVSMTKGKIAGYYVNSIMAKREAKAAGYDEAILLDAEGYVSEGTGENVFIVRRGKLKTTPLTSVLEGITRNSVIELARERKLVVEEERFTRDEMYIADEVFVTGTAAELTPVCEIDRRAIGSGKPGPMTQMLQKTFFSIVRGENPAYASWLTPV</sequence>
<dbReference type="Gene3D" id="3.30.470.10">
    <property type="match status" value="1"/>
</dbReference>
<evidence type="ECO:0000256" key="5">
    <source>
        <dbReference type="ARBA" id="ARBA00005072"/>
    </source>
</evidence>
<dbReference type="PANTHER" id="PTHR42743">
    <property type="entry name" value="AMINO-ACID AMINOTRANSFERASE"/>
    <property type="match status" value="1"/>
</dbReference>
<evidence type="ECO:0000256" key="1">
    <source>
        <dbReference type="ARBA" id="ARBA00001933"/>
    </source>
</evidence>
<evidence type="ECO:0000256" key="17">
    <source>
        <dbReference type="RuleBase" id="RU364094"/>
    </source>
</evidence>
<dbReference type="GO" id="GO:0052654">
    <property type="term" value="F:L-leucine-2-oxoglutarate transaminase activity"/>
    <property type="evidence" value="ECO:0007669"/>
    <property type="project" value="RHEA"/>
</dbReference>
<dbReference type="InterPro" id="IPR043131">
    <property type="entry name" value="BCAT-like_N"/>
</dbReference>
<evidence type="ECO:0000256" key="9">
    <source>
        <dbReference type="ARBA" id="ARBA00022679"/>
    </source>
</evidence>
<dbReference type="NCBIfam" id="TIGR01122">
    <property type="entry name" value="ilvE_I"/>
    <property type="match status" value="1"/>
</dbReference>
<dbReference type="UniPathway" id="UPA00049">
    <property type="reaction ID" value="UER00062"/>
</dbReference>
<evidence type="ECO:0000256" key="11">
    <source>
        <dbReference type="ARBA" id="ARBA00023304"/>
    </source>
</evidence>
<comment type="function">
    <text evidence="2 17">Acts on leucine, isoleucine and valine.</text>
</comment>
<dbReference type="AlphaFoldDB" id="A0A0S4KZS2"/>
<dbReference type="SUPFAM" id="SSF56752">
    <property type="entry name" value="D-aminoacid aminotransferase-like PLP-dependent enzymes"/>
    <property type="match status" value="1"/>
</dbReference>
<name>A0A0S4KZS2_9BACT</name>
<keyword evidence="10 16" id="KW-0663">Pyridoxal phosphate</keyword>
<gene>
    <name evidence="17 18" type="primary">ilvE</name>
    <name evidence="18" type="ORF">NITINOP_3162</name>
</gene>
<dbReference type="Gene3D" id="3.20.10.10">
    <property type="entry name" value="D-amino Acid Aminotransferase, subunit A, domain 2"/>
    <property type="match status" value="1"/>
</dbReference>
<evidence type="ECO:0000256" key="7">
    <source>
        <dbReference type="ARBA" id="ARBA00022576"/>
    </source>
</evidence>
<evidence type="ECO:0000256" key="15">
    <source>
        <dbReference type="RuleBase" id="RU004106"/>
    </source>
</evidence>
<dbReference type="UniPathway" id="UPA00048">
    <property type="reaction ID" value="UER00073"/>
</dbReference>
<evidence type="ECO:0000256" key="10">
    <source>
        <dbReference type="ARBA" id="ARBA00022898"/>
    </source>
</evidence>
<dbReference type="GO" id="GO:0005829">
    <property type="term" value="C:cytosol"/>
    <property type="evidence" value="ECO:0007669"/>
    <property type="project" value="TreeGrafter"/>
</dbReference>
<keyword evidence="19" id="KW-1185">Reference proteome</keyword>
<keyword evidence="7 17" id="KW-0032">Aminotransferase</keyword>
<dbReference type="Pfam" id="PF01063">
    <property type="entry name" value="Aminotran_4"/>
    <property type="match status" value="1"/>
</dbReference>
<dbReference type="InterPro" id="IPR050571">
    <property type="entry name" value="Class-IV_PLP-Dep_Aminotrnsfr"/>
</dbReference>
<evidence type="ECO:0000256" key="2">
    <source>
        <dbReference type="ARBA" id="ARBA00003109"/>
    </source>
</evidence>
<evidence type="ECO:0000313" key="19">
    <source>
        <dbReference type="Proteomes" id="UP000066284"/>
    </source>
</evidence>
<dbReference type="OrthoDB" id="9804984at2"/>
<evidence type="ECO:0000256" key="3">
    <source>
        <dbReference type="ARBA" id="ARBA00004824"/>
    </source>
</evidence>
<dbReference type="PROSITE" id="PS00770">
    <property type="entry name" value="AA_TRANSFER_CLASS_4"/>
    <property type="match status" value="1"/>
</dbReference>
<comment type="catalytic activity">
    <reaction evidence="13 17">
        <text>L-isoleucine + 2-oxoglutarate = (S)-3-methyl-2-oxopentanoate + L-glutamate</text>
        <dbReference type="Rhea" id="RHEA:24801"/>
        <dbReference type="ChEBI" id="CHEBI:16810"/>
        <dbReference type="ChEBI" id="CHEBI:29985"/>
        <dbReference type="ChEBI" id="CHEBI:35146"/>
        <dbReference type="ChEBI" id="CHEBI:58045"/>
        <dbReference type="EC" id="2.6.1.42"/>
    </reaction>
</comment>
<dbReference type="InterPro" id="IPR018300">
    <property type="entry name" value="Aminotrans_IV_CS"/>
</dbReference>
<dbReference type="GO" id="GO:0052656">
    <property type="term" value="F:L-isoleucine-2-oxoglutarate transaminase activity"/>
    <property type="evidence" value="ECO:0007669"/>
    <property type="project" value="RHEA"/>
</dbReference>
<dbReference type="KEGG" id="nio:NITINOP_3162"/>
<dbReference type="InterPro" id="IPR033939">
    <property type="entry name" value="BCAT_family"/>
</dbReference>
<comment type="catalytic activity">
    <reaction evidence="14 17">
        <text>L-leucine + 2-oxoglutarate = 4-methyl-2-oxopentanoate + L-glutamate</text>
        <dbReference type="Rhea" id="RHEA:18321"/>
        <dbReference type="ChEBI" id="CHEBI:16810"/>
        <dbReference type="ChEBI" id="CHEBI:17865"/>
        <dbReference type="ChEBI" id="CHEBI:29985"/>
        <dbReference type="ChEBI" id="CHEBI:57427"/>
        <dbReference type="EC" id="2.6.1.42"/>
    </reaction>
</comment>
<dbReference type="Proteomes" id="UP000066284">
    <property type="component" value="Chromosome 1"/>
</dbReference>
<comment type="similarity">
    <text evidence="6 15">Belongs to the class-IV pyridoxal-phosphate-dependent aminotransferase family.</text>
</comment>
<dbReference type="FunFam" id="3.20.10.10:FF:000002">
    <property type="entry name" value="D-alanine aminotransferase"/>
    <property type="match status" value="1"/>
</dbReference>
<reference evidence="19" key="1">
    <citation type="submission" date="2015-09" db="EMBL/GenBank/DDBJ databases">
        <authorList>
            <person name="Daims H."/>
        </authorList>
    </citation>
    <scope>NUCLEOTIDE SEQUENCE [LARGE SCALE GENOMIC DNA]</scope>
</reference>
<evidence type="ECO:0000256" key="14">
    <source>
        <dbReference type="ARBA" id="ARBA00049229"/>
    </source>
</evidence>
<proteinExistence type="inferred from homology"/>
<evidence type="ECO:0000256" key="4">
    <source>
        <dbReference type="ARBA" id="ARBA00004931"/>
    </source>
</evidence>
<dbReference type="InterPro" id="IPR043132">
    <property type="entry name" value="BCAT-like_C"/>
</dbReference>
<keyword evidence="11 17" id="KW-0100">Branched-chain amino acid biosynthesis</keyword>
<comment type="catalytic activity">
    <reaction evidence="12 17">
        <text>L-valine + 2-oxoglutarate = 3-methyl-2-oxobutanoate + L-glutamate</text>
        <dbReference type="Rhea" id="RHEA:24813"/>
        <dbReference type="ChEBI" id="CHEBI:11851"/>
        <dbReference type="ChEBI" id="CHEBI:16810"/>
        <dbReference type="ChEBI" id="CHEBI:29985"/>
        <dbReference type="ChEBI" id="CHEBI:57762"/>
        <dbReference type="EC" id="2.6.1.42"/>
    </reaction>
</comment>
<dbReference type="EC" id="2.6.1.42" evidence="17"/>
<evidence type="ECO:0000256" key="8">
    <source>
        <dbReference type="ARBA" id="ARBA00022605"/>
    </source>
</evidence>
<dbReference type="InterPro" id="IPR001544">
    <property type="entry name" value="Aminotrans_IV"/>
</dbReference>
<comment type="pathway">
    <text evidence="4 17">Amino-acid biosynthesis; L-valine biosynthesis; L-valine from pyruvate: step 4/4.</text>
</comment>
<evidence type="ECO:0000313" key="18">
    <source>
        <dbReference type="EMBL" id="CUQ68134.1"/>
    </source>
</evidence>